<gene>
    <name evidence="5" type="ORF">C5C51_07845</name>
</gene>
<dbReference type="GO" id="GO:0008836">
    <property type="term" value="F:diaminopimelate decarboxylase activity"/>
    <property type="evidence" value="ECO:0007669"/>
    <property type="project" value="TreeGrafter"/>
</dbReference>
<feature type="domain" description="Orn/DAP/Arg decarboxylase 2 N-terminal" evidence="4">
    <location>
        <begin position="67"/>
        <end position="116"/>
    </location>
</feature>
<dbReference type="PROSITE" id="PS00878">
    <property type="entry name" value="ODR_DC_2_1"/>
    <property type="match status" value="1"/>
</dbReference>
<dbReference type="EMBL" id="PSWU01000012">
    <property type="protein sequence ID" value="PPI14474.1"/>
    <property type="molecule type" value="Genomic_DNA"/>
</dbReference>
<reference evidence="5 6" key="1">
    <citation type="submission" date="2018-02" db="EMBL/GenBank/DDBJ databases">
        <title>Bacteriophage NCPPB3778 and a type I-E CRISPR drive the evolution of the US Biological Select Agent, Rathayibacter toxicus.</title>
        <authorList>
            <person name="Davis E.W.II."/>
            <person name="Tabima J.F."/>
            <person name="Weisberg A.J."/>
            <person name="Lopes L.D."/>
            <person name="Wiseman M.S."/>
            <person name="Wiseman M.S."/>
            <person name="Pupko T."/>
            <person name="Belcher M.S."/>
            <person name="Sechler A.J."/>
            <person name="Tancos M.A."/>
            <person name="Schroeder B.K."/>
            <person name="Murray T.D."/>
            <person name="Luster D.G."/>
            <person name="Schneider W.L."/>
            <person name="Rogers E."/>
            <person name="Andreote F.D."/>
            <person name="Grunwald N.J."/>
            <person name="Putnam M.L."/>
            <person name="Chang J.H."/>
        </authorList>
    </citation>
    <scope>NUCLEOTIDE SEQUENCE [LARGE SCALE GENOMIC DNA]</scope>
    <source>
        <strain evidence="5 6">FH99</strain>
    </source>
</reference>
<keyword evidence="2" id="KW-0210">Decarboxylase</keyword>
<dbReference type="InterPro" id="IPR022657">
    <property type="entry name" value="De-COase2_CS"/>
</dbReference>
<dbReference type="Gene3D" id="2.40.37.10">
    <property type="entry name" value="Lyase, Ornithine Decarboxylase, Chain A, domain 1"/>
    <property type="match status" value="2"/>
</dbReference>
<dbReference type="PANTHER" id="PTHR43727:SF2">
    <property type="entry name" value="GROUP IV DECARBOXYLASE"/>
    <property type="match status" value="1"/>
</dbReference>
<dbReference type="PANTHER" id="PTHR43727">
    <property type="entry name" value="DIAMINOPIMELATE DECARBOXYLASE"/>
    <property type="match status" value="1"/>
</dbReference>
<dbReference type="AlphaFoldDB" id="A0A2S5Y650"/>
<dbReference type="Pfam" id="PF02784">
    <property type="entry name" value="Orn_Arg_deC_N"/>
    <property type="match status" value="2"/>
</dbReference>
<evidence type="ECO:0000256" key="3">
    <source>
        <dbReference type="ARBA" id="ARBA00022898"/>
    </source>
</evidence>
<dbReference type="InterPro" id="IPR009006">
    <property type="entry name" value="Ala_racemase/Decarboxylase_C"/>
</dbReference>
<dbReference type="GO" id="GO:0009089">
    <property type="term" value="P:lysine biosynthetic process via diaminopimelate"/>
    <property type="evidence" value="ECO:0007669"/>
    <property type="project" value="TreeGrafter"/>
</dbReference>
<name>A0A2S5Y650_9MICO</name>
<evidence type="ECO:0000259" key="4">
    <source>
        <dbReference type="Pfam" id="PF02784"/>
    </source>
</evidence>
<dbReference type="Gene3D" id="3.20.20.10">
    <property type="entry name" value="Alanine racemase"/>
    <property type="match status" value="2"/>
</dbReference>
<feature type="domain" description="Orn/DAP/Arg decarboxylase 2 N-terminal" evidence="4">
    <location>
        <begin position="133"/>
        <end position="183"/>
    </location>
</feature>
<evidence type="ECO:0000313" key="5">
    <source>
        <dbReference type="EMBL" id="PPI14474.1"/>
    </source>
</evidence>
<protein>
    <recommendedName>
        <fullName evidence="4">Orn/DAP/Arg decarboxylase 2 N-terminal domain-containing protein</fullName>
    </recommendedName>
</protein>
<evidence type="ECO:0000313" key="6">
    <source>
        <dbReference type="Proteomes" id="UP000237966"/>
    </source>
</evidence>
<sequence>MDDADARVAAPHHPLAPEWLHTPEEADSLVEGVWSRSTRRATDGSVTVAGVSACELAVRCGTPLFVLDEVTVYYAGKAFLSTDVARWMRDEGLNIDLASGGELAVVLAAGIDPARCGLHGYLHAQLLADGPVPELNIGGGFGIAYTSAHDPTRVEEIAAAIADAVAEQCASRSIPVPHFAIEPVPVRVVGKYCECGDSVVHDDFLPTDAQSGDLLAVAATGAYCWFLASNDNYLARPPVVTVCDGQARVIVHGESEEDLLRRDTGIDRKASTR</sequence>
<dbReference type="SUPFAM" id="SSF51419">
    <property type="entry name" value="PLP-binding barrel"/>
    <property type="match status" value="1"/>
</dbReference>
<organism evidence="5 6">
    <name type="scientific">Rathayibacter toxicus</name>
    <dbReference type="NCBI Taxonomy" id="145458"/>
    <lineage>
        <taxon>Bacteria</taxon>
        <taxon>Bacillati</taxon>
        <taxon>Actinomycetota</taxon>
        <taxon>Actinomycetes</taxon>
        <taxon>Micrococcales</taxon>
        <taxon>Microbacteriaceae</taxon>
        <taxon>Rathayibacter</taxon>
    </lineage>
</organism>
<dbReference type="PROSITE" id="PS00879">
    <property type="entry name" value="ODR_DC_2_2"/>
    <property type="match status" value="1"/>
</dbReference>
<dbReference type="OrthoDB" id="9802241at2"/>
<comment type="cofactor">
    <cofactor evidence="1">
        <name>pyridoxal 5'-phosphate</name>
        <dbReference type="ChEBI" id="CHEBI:597326"/>
    </cofactor>
</comment>
<keyword evidence="3" id="KW-0663">Pyridoxal phosphate</keyword>
<dbReference type="InterPro" id="IPR022653">
    <property type="entry name" value="De-COase2_pyr-phos_BS"/>
</dbReference>
<evidence type="ECO:0000256" key="1">
    <source>
        <dbReference type="ARBA" id="ARBA00001933"/>
    </source>
</evidence>
<keyword evidence="2" id="KW-0456">Lyase</keyword>
<proteinExistence type="predicted"/>
<dbReference type="InterPro" id="IPR022644">
    <property type="entry name" value="De-COase2_N"/>
</dbReference>
<evidence type="ECO:0000256" key="2">
    <source>
        <dbReference type="ARBA" id="ARBA00022793"/>
    </source>
</evidence>
<dbReference type="Proteomes" id="UP000237966">
    <property type="component" value="Unassembled WGS sequence"/>
</dbReference>
<comment type="caution">
    <text evidence="5">The sequence shown here is derived from an EMBL/GenBank/DDBJ whole genome shotgun (WGS) entry which is preliminary data.</text>
</comment>
<dbReference type="SUPFAM" id="SSF50621">
    <property type="entry name" value="Alanine racemase C-terminal domain-like"/>
    <property type="match status" value="1"/>
</dbReference>
<dbReference type="InterPro" id="IPR029066">
    <property type="entry name" value="PLP-binding_barrel"/>
</dbReference>
<accession>A0A2S5Y650</accession>
<dbReference type="RefSeq" id="WP_027691624.1">
    <property type="nucleotide sequence ID" value="NZ_CP037977.1"/>
</dbReference>